<reference evidence="2 3" key="1">
    <citation type="journal article" date="2016" name="Genome Biol. Evol.">
        <title>Gene Family Evolution Reflects Adaptation to Soil Environmental Stressors in the Genome of the Collembolan Orchesella cincta.</title>
        <authorList>
            <person name="Faddeeva-Vakhrusheva A."/>
            <person name="Derks M.F."/>
            <person name="Anvar S.Y."/>
            <person name="Agamennone V."/>
            <person name="Suring W."/>
            <person name="Smit S."/>
            <person name="van Straalen N.M."/>
            <person name="Roelofs D."/>
        </authorList>
    </citation>
    <scope>NUCLEOTIDE SEQUENCE [LARGE SCALE GENOMIC DNA]</scope>
    <source>
        <tissue evidence="2">Mixed pool</tissue>
    </source>
</reference>
<dbReference type="GO" id="GO:0016301">
    <property type="term" value="F:kinase activity"/>
    <property type="evidence" value="ECO:0007669"/>
    <property type="project" value="UniProtKB-KW"/>
</dbReference>
<feature type="compositionally biased region" description="Acidic residues" evidence="1">
    <location>
        <begin position="49"/>
        <end position="59"/>
    </location>
</feature>
<feature type="compositionally biased region" description="Basic and acidic residues" evidence="1">
    <location>
        <begin position="65"/>
        <end position="86"/>
    </location>
</feature>
<dbReference type="AlphaFoldDB" id="A0A1D2NI77"/>
<organism evidence="2 3">
    <name type="scientific">Orchesella cincta</name>
    <name type="common">Springtail</name>
    <name type="synonym">Podura cincta</name>
    <dbReference type="NCBI Taxonomy" id="48709"/>
    <lineage>
        <taxon>Eukaryota</taxon>
        <taxon>Metazoa</taxon>
        <taxon>Ecdysozoa</taxon>
        <taxon>Arthropoda</taxon>
        <taxon>Hexapoda</taxon>
        <taxon>Collembola</taxon>
        <taxon>Entomobryomorpha</taxon>
        <taxon>Entomobryoidea</taxon>
        <taxon>Orchesellidae</taxon>
        <taxon>Orchesellinae</taxon>
        <taxon>Orchesella</taxon>
    </lineage>
</organism>
<sequence>NMKLKDGAPAAILGPKAAKEEERLKCNEEPRRSSNSSCETMTSSSEFETGSDEESDETETVILDNFKKREGRKKDSPESADEKADAENVNGLAVFDPSGSGKPSSRGGSGLLWKSGALFTLHSFGSEDKPINSDEWIYFILTTMKEVLDNPISLCEKHFLTMLVAPLRNHLAESEVVEKIAALLALPYTLDKSVHDQEPALMSNLQTLYLDTKVLPNLLYSCKLIVRRRRVEHSSATLDDIMKILTFEDLEGLEKCLRLVFKKKKHG</sequence>
<comment type="caution">
    <text evidence="2">The sequence shown here is derived from an EMBL/GenBank/DDBJ whole genome shotgun (WGS) entry which is preliminary data.</text>
</comment>
<gene>
    <name evidence="2" type="ORF">Ocin01_01713</name>
</gene>
<keyword evidence="2" id="KW-0808">Transferase</keyword>
<dbReference type="STRING" id="48709.A0A1D2NI77"/>
<accession>A0A1D2NI77</accession>
<evidence type="ECO:0000313" key="2">
    <source>
        <dbReference type="EMBL" id="ODN04951.1"/>
    </source>
</evidence>
<protein>
    <submittedName>
        <fullName evidence="2">Serine/threonine-protein kinase fused</fullName>
    </submittedName>
</protein>
<proteinExistence type="predicted"/>
<feature type="compositionally biased region" description="Basic and acidic residues" evidence="1">
    <location>
        <begin position="17"/>
        <end position="32"/>
    </location>
</feature>
<dbReference type="OrthoDB" id="266718at2759"/>
<keyword evidence="2" id="KW-0418">Kinase</keyword>
<evidence type="ECO:0000313" key="3">
    <source>
        <dbReference type="Proteomes" id="UP000094527"/>
    </source>
</evidence>
<feature type="non-terminal residue" evidence="2">
    <location>
        <position position="1"/>
    </location>
</feature>
<keyword evidence="3" id="KW-1185">Reference proteome</keyword>
<evidence type="ECO:0000256" key="1">
    <source>
        <dbReference type="SAM" id="MobiDB-lite"/>
    </source>
</evidence>
<dbReference type="Proteomes" id="UP000094527">
    <property type="component" value="Unassembled WGS sequence"/>
</dbReference>
<feature type="compositionally biased region" description="Low complexity" evidence="1">
    <location>
        <begin position="33"/>
        <end position="48"/>
    </location>
</feature>
<name>A0A1D2NI77_ORCCI</name>
<dbReference type="EMBL" id="LJIJ01000032">
    <property type="protein sequence ID" value="ODN04951.1"/>
    <property type="molecule type" value="Genomic_DNA"/>
</dbReference>
<feature type="region of interest" description="Disordered" evidence="1">
    <location>
        <begin position="1"/>
        <end position="107"/>
    </location>
</feature>